<evidence type="ECO:0008006" key="4">
    <source>
        <dbReference type="Google" id="ProtNLM"/>
    </source>
</evidence>
<feature type="signal peptide" evidence="1">
    <location>
        <begin position="1"/>
        <end position="22"/>
    </location>
</feature>
<keyword evidence="3" id="KW-1185">Reference proteome</keyword>
<proteinExistence type="predicted"/>
<feature type="chain" id="PRO_5026959805" description="Lipoprotein" evidence="1">
    <location>
        <begin position="23"/>
        <end position="170"/>
    </location>
</feature>
<dbReference type="RefSeq" id="WP_163898974.1">
    <property type="nucleotide sequence ID" value="NZ_CP048427.1"/>
</dbReference>
<keyword evidence="1" id="KW-0732">Signal</keyword>
<protein>
    <recommendedName>
        <fullName evidence="4">Lipoprotein</fullName>
    </recommendedName>
</protein>
<evidence type="ECO:0000313" key="3">
    <source>
        <dbReference type="Proteomes" id="UP000477849"/>
    </source>
</evidence>
<accession>A0A6M1S6A4</accession>
<dbReference type="AlphaFoldDB" id="A0A6M1S6A4"/>
<sequence>MASVWRAVAVLFAIAGCTPSHVSDPMKQKAPDEWKVGCQPDQIDPYGKLIERAKCWSMVSYFASTADGLPIGVATIFEVNSSGARLVRNLAVDENVCGVGKTLRVSVDGKRIDQLSNSEQISSVVNGSRLIREKNRGWPYCNLYNETTTLTGASSAYSEMMRQWGAFSKQ</sequence>
<dbReference type="EMBL" id="JAAKZH010000003">
    <property type="protein sequence ID" value="NGO63918.1"/>
    <property type="molecule type" value="Genomic_DNA"/>
</dbReference>
<gene>
    <name evidence="2" type="ORF">G6N76_09540</name>
</gene>
<dbReference type="PROSITE" id="PS51257">
    <property type="entry name" value="PROKAR_LIPOPROTEIN"/>
    <property type="match status" value="1"/>
</dbReference>
<dbReference type="Proteomes" id="UP000477849">
    <property type="component" value="Unassembled WGS sequence"/>
</dbReference>
<reference evidence="2 3" key="1">
    <citation type="submission" date="2020-02" db="EMBL/GenBank/DDBJ databases">
        <title>Genome sequence of the type strain CCBAU10050 of Rhizobium daejeonense.</title>
        <authorList>
            <person name="Gao J."/>
            <person name="Sun J."/>
        </authorList>
    </citation>
    <scope>NUCLEOTIDE SEQUENCE [LARGE SCALE GENOMIC DNA]</scope>
    <source>
        <strain evidence="2 3">CCBAU10050</strain>
    </source>
</reference>
<organism evidence="2 3">
    <name type="scientific">Rhizobium daejeonense</name>
    <dbReference type="NCBI Taxonomy" id="240521"/>
    <lineage>
        <taxon>Bacteria</taxon>
        <taxon>Pseudomonadati</taxon>
        <taxon>Pseudomonadota</taxon>
        <taxon>Alphaproteobacteria</taxon>
        <taxon>Hyphomicrobiales</taxon>
        <taxon>Rhizobiaceae</taxon>
        <taxon>Rhizobium/Agrobacterium group</taxon>
        <taxon>Rhizobium</taxon>
    </lineage>
</organism>
<evidence type="ECO:0000256" key="1">
    <source>
        <dbReference type="SAM" id="SignalP"/>
    </source>
</evidence>
<evidence type="ECO:0000313" key="2">
    <source>
        <dbReference type="EMBL" id="NGO63918.1"/>
    </source>
</evidence>
<name>A0A6M1S6A4_9HYPH</name>
<comment type="caution">
    <text evidence="2">The sequence shown here is derived from an EMBL/GenBank/DDBJ whole genome shotgun (WGS) entry which is preliminary data.</text>
</comment>